<keyword evidence="3" id="KW-1185">Reference proteome</keyword>
<evidence type="ECO:0000256" key="1">
    <source>
        <dbReference type="SAM" id="MobiDB-lite"/>
    </source>
</evidence>
<sequence>MGATMFVKVADPVWRFDPEEVFAALRNAYAGQSFWQGDDRRQLMAEGFADGWEVNLNEEGTAFVIKAPPAPLMELVVWVRGYVPDEVTLQIFDDQLTFDVAPLRPGITPEQVRAEFYPDAWRVEQMSAKEPPTLEEQMRADKPPHLPW</sequence>
<evidence type="ECO:0000313" key="3">
    <source>
        <dbReference type="Proteomes" id="UP000246018"/>
    </source>
</evidence>
<protein>
    <submittedName>
        <fullName evidence="2">Uncharacterized protein</fullName>
    </submittedName>
</protein>
<name>A0A2T8FDU9_9ACTN</name>
<organism evidence="2 3">
    <name type="scientific">Nocardioides gansuensis</name>
    <dbReference type="NCBI Taxonomy" id="2138300"/>
    <lineage>
        <taxon>Bacteria</taxon>
        <taxon>Bacillati</taxon>
        <taxon>Actinomycetota</taxon>
        <taxon>Actinomycetes</taxon>
        <taxon>Propionibacteriales</taxon>
        <taxon>Nocardioidaceae</taxon>
        <taxon>Nocardioides</taxon>
    </lineage>
</organism>
<dbReference type="AlphaFoldDB" id="A0A2T8FDU9"/>
<proteinExistence type="predicted"/>
<comment type="caution">
    <text evidence="2">The sequence shown here is derived from an EMBL/GenBank/DDBJ whole genome shotgun (WGS) entry which is preliminary data.</text>
</comment>
<gene>
    <name evidence="2" type="ORF">DDE18_06130</name>
</gene>
<feature type="region of interest" description="Disordered" evidence="1">
    <location>
        <begin position="128"/>
        <end position="148"/>
    </location>
</feature>
<feature type="compositionally biased region" description="Basic and acidic residues" evidence="1">
    <location>
        <begin position="136"/>
        <end position="148"/>
    </location>
</feature>
<dbReference type="EMBL" id="QDGZ01000002">
    <property type="protein sequence ID" value="PVG83875.1"/>
    <property type="molecule type" value="Genomic_DNA"/>
</dbReference>
<evidence type="ECO:0000313" key="2">
    <source>
        <dbReference type="EMBL" id="PVG83875.1"/>
    </source>
</evidence>
<dbReference type="Proteomes" id="UP000246018">
    <property type="component" value="Unassembled WGS sequence"/>
</dbReference>
<reference evidence="2 3" key="1">
    <citation type="submission" date="2018-04" db="EMBL/GenBank/DDBJ databases">
        <title>Genome of Nocardioides gansuensis WSJ-1.</title>
        <authorList>
            <person name="Wu S."/>
            <person name="Wang G."/>
        </authorList>
    </citation>
    <scope>NUCLEOTIDE SEQUENCE [LARGE SCALE GENOMIC DNA]</scope>
    <source>
        <strain evidence="2 3">WSJ-1</strain>
    </source>
</reference>
<accession>A0A2T8FDU9</accession>